<proteinExistence type="predicted"/>
<dbReference type="Proteomes" id="UP000019246">
    <property type="component" value="Unassembled WGS sequence"/>
</dbReference>
<evidence type="ECO:0000256" key="1">
    <source>
        <dbReference type="SAM" id="Phobius"/>
    </source>
</evidence>
<feature type="transmembrane region" description="Helical" evidence="1">
    <location>
        <begin position="32"/>
        <end position="50"/>
    </location>
</feature>
<gene>
    <name evidence="2" type="ORF">MAQA_15691</name>
</gene>
<comment type="caution">
    <text evidence="2">The sequence shown here is derived from an EMBL/GenBank/DDBJ whole genome shotgun (WGS) entry which is preliminary data.</text>
</comment>
<dbReference type="STRING" id="1265818.MAQA_15691"/>
<keyword evidence="1" id="KW-0812">Transmembrane</keyword>
<dbReference type="AlphaFoldDB" id="W7B9K9"/>
<protein>
    <submittedName>
        <fullName evidence="2">Uncharacterized protein</fullName>
    </submittedName>
</protein>
<keyword evidence="3" id="KW-1185">Reference proteome</keyword>
<keyword evidence="1" id="KW-0472">Membrane</keyword>
<evidence type="ECO:0000313" key="3">
    <source>
        <dbReference type="Proteomes" id="UP000019246"/>
    </source>
</evidence>
<accession>W7B9K9</accession>
<organism evidence="2 3">
    <name type="scientific">Listeria aquatica FSL S10-1188</name>
    <dbReference type="NCBI Taxonomy" id="1265818"/>
    <lineage>
        <taxon>Bacteria</taxon>
        <taxon>Bacillati</taxon>
        <taxon>Bacillota</taxon>
        <taxon>Bacilli</taxon>
        <taxon>Bacillales</taxon>
        <taxon>Listeriaceae</taxon>
        <taxon>Listeria</taxon>
    </lineage>
</organism>
<reference evidence="2 3" key="1">
    <citation type="journal article" date="2014" name="Int. J. Syst. Evol. Microbiol.">
        <title>Listeria floridensis sp. nov., Listeria aquatica sp. nov., Listeria cornellensis sp. nov., Listeria riparia sp. nov. and Listeria grandensis sp. nov., from agricultural and natural environments.</title>
        <authorList>
            <person name="den Bakker H.C."/>
            <person name="Warchocki S."/>
            <person name="Wright E.M."/>
            <person name="Allred A.F."/>
            <person name="Ahlstrom C."/>
            <person name="Manuel C.S."/>
            <person name="Stasiewicz M.J."/>
            <person name="Burrell A."/>
            <person name="Roof S."/>
            <person name="Strawn L."/>
            <person name="Fortes E.D."/>
            <person name="Nightingale K.K."/>
            <person name="Kephart D."/>
            <person name="Wiedmann M."/>
        </authorList>
    </citation>
    <scope>NUCLEOTIDE SEQUENCE [LARGE SCALE GENOMIC DNA]</scope>
    <source>
        <strain evidence="2 3">FSL S10-1188</strain>
    </source>
</reference>
<keyword evidence="1" id="KW-1133">Transmembrane helix</keyword>
<sequence length="92" mass="10761">MLWKRFFFKTIKLISWPTTATMKTLMNDPGKGLVILAIALMALTFIFIGGKMIMGDRMSTQEFTKKFFISDVCNYRAVWIYGKLRKTNTYRC</sequence>
<evidence type="ECO:0000313" key="2">
    <source>
        <dbReference type="EMBL" id="EUJ16593.1"/>
    </source>
</evidence>
<dbReference type="EMBL" id="AOCG01000022">
    <property type="protein sequence ID" value="EUJ16593.1"/>
    <property type="molecule type" value="Genomic_DNA"/>
</dbReference>
<name>W7B9K9_9LIST</name>